<proteinExistence type="predicted"/>
<dbReference type="Proteomes" id="UP000032452">
    <property type="component" value="Unassembled WGS sequence"/>
</dbReference>
<protein>
    <submittedName>
        <fullName evidence="2">Uncharacterized protein</fullName>
    </submittedName>
</protein>
<reference evidence="2 3" key="1">
    <citation type="submission" date="2015-02" db="EMBL/GenBank/DDBJ databases">
        <title>Draft genome of a novel marine cyanobacterium (Chroococcales) isolated from South Atlantic Ocean.</title>
        <authorList>
            <person name="Rigonato J."/>
            <person name="Alvarenga D.O."/>
            <person name="Branco L.H."/>
            <person name="Varani A.M."/>
            <person name="Brandini F.P."/>
            <person name="Fiore M.F."/>
        </authorList>
    </citation>
    <scope>NUCLEOTIDE SEQUENCE [LARGE SCALE GENOMIC DNA]</scope>
    <source>
        <strain evidence="2 3">CENA595</strain>
    </source>
</reference>
<evidence type="ECO:0000313" key="3">
    <source>
        <dbReference type="Proteomes" id="UP000032452"/>
    </source>
</evidence>
<keyword evidence="1" id="KW-0472">Membrane</keyword>
<feature type="transmembrane region" description="Helical" evidence="1">
    <location>
        <begin position="41"/>
        <end position="63"/>
    </location>
</feature>
<keyword evidence="3" id="KW-1185">Reference proteome</keyword>
<keyword evidence="1" id="KW-0812">Transmembrane</keyword>
<comment type="caution">
    <text evidence="2">The sequence shown here is derived from an EMBL/GenBank/DDBJ whole genome shotgun (WGS) entry which is preliminary data.</text>
</comment>
<dbReference type="AlphaFoldDB" id="A0A0D8ZS03"/>
<dbReference type="EMBL" id="JYON01000014">
    <property type="protein sequence ID" value="KJH71127.1"/>
    <property type="molecule type" value="Genomic_DNA"/>
</dbReference>
<accession>A0A0D8ZS03</accession>
<evidence type="ECO:0000313" key="2">
    <source>
        <dbReference type="EMBL" id="KJH71127.1"/>
    </source>
</evidence>
<evidence type="ECO:0000256" key="1">
    <source>
        <dbReference type="SAM" id="Phobius"/>
    </source>
</evidence>
<sequence>MLTLAFYLVLLFAYILTMPNSSKLKKNYLVYEIVGNLPHNCLLLFALIFKVVLSLDSFLFIWVTQ</sequence>
<keyword evidence="1" id="KW-1133">Transmembrane helix</keyword>
<gene>
    <name evidence="2" type="ORF">UH38_14015</name>
</gene>
<organism evidence="2 3">
    <name type="scientific">Aliterella atlantica CENA595</name>
    <dbReference type="NCBI Taxonomy" id="1618023"/>
    <lineage>
        <taxon>Bacteria</taxon>
        <taxon>Bacillati</taxon>
        <taxon>Cyanobacteriota</taxon>
        <taxon>Cyanophyceae</taxon>
        <taxon>Chroococcidiopsidales</taxon>
        <taxon>Aliterellaceae</taxon>
        <taxon>Aliterella</taxon>
    </lineage>
</organism>
<name>A0A0D8ZS03_9CYAN</name>
<dbReference type="STRING" id="1618023.UH38_14015"/>